<dbReference type="Gene3D" id="3.40.50.1820">
    <property type="entry name" value="alpha/beta hydrolase"/>
    <property type="match status" value="1"/>
</dbReference>
<dbReference type="Pfam" id="PF00561">
    <property type="entry name" value="Abhydrolase_1"/>
    <property type="match status" value="1"/>
</dbReference>
<dbReference type="PANTHER" id="PTHR43433:SF5">
    <property type="entry name" value="AB HYDROLASE-1 DOMAIN-CONTAINING PROTEIN"/>
    <property type="match status" value="1"/>
</dbReference>
<dbReference type="GO" id="GO:0004806">
    <property type="term" value="F:triacylglycerol lipase activity"/>
    <property type="evidence" value="ECO:0007669"/>
    <property type="project" value="TreeGrafter"/>
</dbReference>
<protein>
    <submittedName>
        <fullName evidence="2">Pimeloyl-ACP methyl ester carboxylesterase</fullName>
    </submittedName>
</protein>
<accession>A0A1I7ES52</accession>
<dbReference type="InterPro" id="IPR050471">
    <property type="entry name" value="AB_hydrolase"/>
</dbReference>
<dbReference type="Proteomes" id="UP000198844">
    <property type="component" value="Unassembled WGS sequence"/>
</dbReference>
<dbReference type="InterPro" id="IPR000073">
    <property type="entry name" value="AB_hydrolase_1"/>
</dbReference>
<proteinExistence type="predicted"/>
<dbReference type="GO" id="GO:0046503">
    <property type="term" value="P:glycerolipid catabolic process"/>
    <property type="evidence" value="ECO:0007669"/>
    <property type="project" value="TreeGrafter"/>
</dbReference>
<evidence type="ECO:0000313" key="3">
    <source>
        <dbReference type="Proteomes" id="UP000198844"/>
    </source>
</evidence>
<dbReference type="EMBL" id="FPBH01000069">
    <property type="protein sequence ID" value="SFU26755.1"/>
    <property type="molecule type" value="Genomic_DNA"/>
</dbReference>
<organism evidence="2 3">
    <name type="scientific">Paraburkholderia aspalathi</name>
    <dbReference type="NCBI Taxonomy" id="1324617"/>
    <lineage>
        <taxon>Bacteria</taxon>
        <taxon>Pseudomonadati</taxon>
        <taxon>Pseudomonadota</taxon>
        <taxon>Betaproteobacteria</taxon>
        <taxon>Burkholderiales</taxon>
        <taxon>Burkholderiaceae</taxon>
        <taxon>Paraburkholderia</taxon>
    </lineage>
</organism>
<reference evidence="2 3" key="1">
    <citation type="submission" date="2016-10" db="EMBL/GenBank/DDBJ databases">
        <authorList>
            <person name="de Groot N.N."/>
        </authorList>
    </citation>
    <scope>NUCLEOTIDE SEQUENCE [LARGE SCALE GENOMIC DNA]</scope>
    <source>
        <strain evidence="2 3">LMG 27731</strain>
    </source>
</reference>
<evidence type="ECO:0000259" key="1">
    <source>
        <dbReference type="Pfam" id="PF00561"/>
    </source>
</evidence>
<dbReference type="PRINTS" id="PR00111">
    <property type="entry name" value="ABHYDROLASE"/>
</dbReference>
<dbReference type="SUPFAM" id="SSF53474">
    <property type="entry name" value="alpha/beta-Hydrolases"/>
    <property type="match status" value="1"/>
</dbReference>
<gene>
    <name evidence="2" type="ORF">SAMN05192563_10697</name>
</gene>
<dbReference type="AlphaFoldDB" id="A0A1I7ES52"/>
<feature type="domain" description="AB hydrolase-1" evidence="1">
    <location>
        <begin position="37"/>
        <end position="269"/>
    </location>
</feature>
<sequence>MPLNMKTQKMSDKQIQYIETPSGRLAYRVDGSPDAEPLLLIQRFRGVIDQWDPEFVEKLAAHRRVIRFDSAGVGRSEGDAPPTVTATAEIALEFLDALKIDVIDVFGWSLGGYVGQAMALRSPARVRRLVIAGSGPGGVTDGAKRHPRVNEIALKESIDDEDYLFLFFADSETSRAAGRAYLARVAAENDGPATKMPSVMNQLKAIVNWTNGGDAARPRLKELSMPILVANGVTDVMVPTYGSFVISQEAPNAKLVLYPDSGHGFLFQHIEDFTQEVLAFLSA</sequence>
<evidence type="ECO:0000313" key="2">
    <source>
        <dbReference type="EMBL" id="SFU26755.1"/>
    </source>
</evidence>
<dbReference type="PANTHER" id="PTHR43433">
    <property type="entry name" value="HYDROLASE, ALPHA/BETA FOLD FAMILY PROTEIN"/>
    <property type="match status" value="1"/>
</dbReference>
<dbReference type="InterPro" id="IPR029058">
    <property type="entry name" value="AB_hydrolase_fold"/>
</dbReference>
<name>A0A1I7ES52_9BURK</name>